<accession>A0A1X2EJ96</accession>
<evidence type="ECO:0008006" key="3">
    <source>
        <dbReference type="Google" id="ProtNLM"/>
    </source>
</evidence>
<protein>
    <recommendedName>
        <fullName evidence="3">DUF4157 domain-containing protein</fullName>
    </recommendedName>
</protein>
<comment type="caution">
    <text evidence="1">The sequence shown here is derived from an EMBL/GenBank/DDBJ whole genome shotgun (WGS) entry which is preliminary data.</text>
</comment>
<dbReference type="EMBL" id="LQPZ01000028">
    <property type="protein sequence ID" value="ORX03440.1"/>
    <property type="molecule type" value="Genomic_DNA"/>
</dbReference>
<dbReference type="RefSeq" id="WP_207568430.1">
    <property type="nucleotide sequence ID" value="NZ_JACKSN010000006.1"/>
</dbReference>
<evidence type="ECO:0000313" key="2">
    <source>
        <dbReference type="Proteomes" id="UP000193090"/>
    </source>
</evidence>
<dbReference type="STRING" id="1798.AWC30_11210"/>
<dbReference type="Proteomes" id="UP000193090">
    <property type="component" value="Unassembled WGS sequence"/>
</dbReference>
<gene>
    <name evidence="1" type="ORF">AWC30_11210</name>
</gene>
<name>A0A1X2EJ96_9MYCO</name>
<sequence length="247" mass="26370">MLLHSADTSGRPDGPLFVGDRRSVELIGDAATAVLLDRVGAEIGPATGAVEEFWGRDWPHRIVVQATATPAEFRAAVGAPVAPDTAAVAIATRVDPARRTAEGQRIVLAPGAAAMSDAALRIVLRHELFHYATRAVTALDAPRWLVEGVADYVARDGDHDAPVPAGTELRLPTDAELDGPGPDRADAYDRAWWFARFVADRYGPQRLRALYAAACGVDHPGLPDAVHATLGVGLPQLLEQWQRWATG</sequence>
<keyword evidence="2" id="KW-1185">Reference proteome</keyword>
<organism evidence="1 2">
    <name type="scientific">Mycolicibacillus trivialis</name>
    <dbReference type="NCBI Taxonomy" id="1798"/>
    <lineage>
        <taxon>Bacteria</taxon>
        <taxon>Bacillati</taxon>
        <taxon>Actinomycetota</taxon>
        <taxon>Actinomycetes</taxon>
        <taxon>Mycobacteriales</taxon>
        <taxon>Mycobacteriaceae</taxon>
        <taxon>Mycolicibacillus</taxon>
    </lineage>
</organism>
<evidence type="ECO:0000313" key="1">
    <source>
        <dbReference type="EMBL" id="ORX03440.1"/>
    </source>
</evidence>
<proteinExistence type="predicted"/>
<dbReference type="AlphaFoldDB" id="A0A1X2EJ96"/>
<reference evidence="1 2" key="1">
    <citation type="submission" date="2016-01" db="EMBL/GenBank/DDBJ databases">
        <title>The new phylogeny of the genus Mycobacterium.</title>
        <authorList>
            <person name="Tarcisio F."/>
            <person name="Conor M."/>
            <person name="Antonella G."/>
            <person name="Elisabetta G."/>
            <person name="Giulia F.S."/>
            <person name="Sara T."/>
            <person name="Anna F."/>
            <person name="Clotilde B."/>
            <person name="Roberto B."/>
            <person name="Veronica D.S."/>
            <person name="Fabio R."/>
            <person name="Monica P."/>
            <person name="Olivier J."/>
            <person name="Enrico T."/>
            <person name="Nicola S."/>
        </authorList>
    </citation>
    <scope>NUCLEOTIDE SEQUENCE [LARGE SCALE GENOMIC DNA]</scope>
    <source>
        <strain evidence="1 2">DSM 44153</strain>
    </source>
</reference>